<feature type="compositionally biased region" description="Low complexity" evidence="4">
    <location>
        <begin position="14"/>
        <end position="31"/>
    </location>
</feature>
<dbReference type="GO" id="GO:0005634">
    <property type="term" value="C:nucleus"/>
    <property type="evidence" value="ECO:0007669"/>
    <property type="project" value="UniProtKB-SubCell"/>
</dbReference>
<proteinExistence type="inferred from homology"/>
<dbReference type="CDD" id="cd22965">
    <property type="entry name" value="DD_DPY30_SDC1"/>
    <property type="match status" value="1"/>
</dbReference>
<dbReference type="AlphaFoldDB" id="A0A6A6H9D7"/>
<dbReference type="Proteomes" id="UP000800092">
    <property type="component" value="Unassembled WGS sequence"/>
</dbReference>
<reference evidence="5" key="1">
    <citation type="journal article" date="2020" name="Stud. Mycol.">
        <title>101 Dothideomycetes genomes: a test case for predicting lifestyles and emergence of pathogens.</title>
        <authorList>
            <person name="Haridas S."/>
            <person name="Albert R."/>
            <person name="Binder M."/>
            <person name="Bloem J."/>
            <person name="Labutti K."/>
            <person name="Salamov A."/>
            <person name="Andreopoulos B."/>
            <person name="Baker S."/>
            <person name="Barry K."/>
            <person name="Bills G."/>
            <person name="Bluhm B."/>
            <person name="Cannon C."/>
            <person name="Castanera R."/>
            <person name="Culley D."/>
            <person name="Daum C."/>
            <person name="Ezra D."/>
            <person name="Gonzalez J."/>
            <person name="Henrissat B."/>
            <person name="Kuo A."/>
            <person name="Liang C."/>
            <person name="Lipzen A."/>
            <person name="Lutzoni F."/>
            <person name="Magnuson J."/>
            <person name="Mondo S."/>
            <person name="Nolan M."/>
            <person name="Ohm R."/>
            <person name="Pangilinan J."/>
            <person name="Park H.-J."/>
            <person name="Ramirez L."/>
            <person name="Alfaro M."/>
            <person name="Sun H."/>
            <person name="Tritt A."/>
            <person name="Yoshinaga Y."/>
            <person name="Zwiers L.-H."/>
            <person name="Turgeon B."/>
            <person name="Goodwin S."/>
            <person name="Spatafora J."/>
            <person name="Crous P."/>
            <person name="Grigoriev I."/>
        </authorList>
    </citation>
    <scope>NUCLEOTIDE SEQUENCE</scope>
    <source>
        <strain evidence="5">Tuck. ex Michener</strain>
    </source>
</reference>
<dbReference type="Pfam" id="PF05186">
    <property type="entry name" value="Dpy-30"/>
    <property type="match status" value="1"/>
</dbReference>
<keyword evidence="6" id="KW-1185">Reference proteome</keyword>
<keyword evidence="3" id="KW-0539">Nucleus</keyword>
<feature type="region of interest" description="Disordered" evidence="4">
    <location>
        <begin position="1"/>
        <end position="47"/>
    </location>
</feature>
<comment type="subcellular location">
    <subcellularLocation>
        <location evidence="1">Nucleus</location>
    </subcellularLocation>
</comment>
<name>A0A6A6H9D7_VIRVR</name>
<sequence length="89" mass="9397">MVASPAPSQPGGPAPRTSSNPPTTPSAATSLAPPPAPSPHGSPTRVYLNQNVTPHLLEGVKYLAVYEPEKPLKWLAEFLGERSREIEGT</sequence>
<dbReference type="InterPro" id="IPR049629">
    <property type="entry name" value="DPY30_SDC1_DD"/>
</dbReference>
<dbReference type="InterPro" id="IPR007858">
    <property type="entry name" value="Dpy-30_motif"/>
</dbReference>
<accession>A0A6A6H9D7</accession>
<evidence type="ECO:0000256" key="3">
    <source>
        <dbReference type="ARBA" id="ARBA00023242"/>
    </source>
</evidence>
<gene>
    <name evidence="5" type="ORF">EV356DRAFT_501661</name>
</gene>
<evidence type="ECO:0000256" key="1">
    <source>
        <dbReference type="ARBA" id="ARBA00004123"/>
    </source>
</evidence>
<organism evidence="5 6">
    <name type="scientific">Viridothelium virens</name>
    <name type="common">Speckled blister lichen</name>
    <name type="synonym">Trypethelium virens</name>
    <dbReference type="NCBI Taxonomy" id="1048519"/>
    <lineage>
        <taxon>Eukaryota</taxon>
        <taxon>Fungi</taxon>
        <taxon>Dikarya</taxon>
        <taxon>Ascomycota</taxon>
        <taxon>Pezizomycotina</taxon>
        <taxon>Dothideomycetes</taxon>
        <taxon>Dothideomycetes incertae sedis</taxon>
        <taxon>Trypetheliales</taxon>
        <taxon>Trypetheliaceae</taxon>
        <taxon>Viridothelium</taxon>
    </lineage>
</organism>
<evidence type="ECO:0000256" key="4">
    <source>
        <dbReference type="SAM" id="MobiDB-lite"/>
    </source>
</evidence>
<protein>
    <submittedName>
        <fullName evidence="5">Uncharacterized protein</fullName>
    </submittedName>
</protein>
<dbReference type="OrthoDB" id="417678at2759"/>
<dbReference type="Gene3D" id="1.20.890.10">
    <property type="entry name" value="cAMP-dependent protein kinase regulatory subunit, dimerization-anchoring domain"/>
    <property type="match status" value="1"/>
</dbReference>
<dbReference type="EMBL" id="ML991798">
    <property type="protein sequence ID" value="KAF2234448.1"/>
    <property type="molecule type" value="Genomic_DNA"/>
</dbReference>
<evidence type="ECO:0000256" key="2">
    <source>
        <dbReference type="ARBA" id="ARBA00010849"/>
    </source>
</evidence>
<comment type="similarity">
    <text evidence="2">Belongs to the dpy-30 family.</text>
</comment>
<evidence type="ECO:0000313" key="6">
    <source>
        <dbReference type="Proteomes" id="UP000800092"/>
    </source>
</evidence>
<evidence type="ECO:0000313" key="5">
    <source>
        <dbReference type="EMBL" id="KAF2234448.1"/>
    </source>
</evidence>